<keyword evidence="13" id="KW-1185">Reference proteome</keyword>
<dbReference type="PANTHER" id="PTHR11214:SF3">
    <property type="entry name" value="BETA-1,3-GALACTOSYLTRANSFERASE 6"/>
    <property type="match status" value="1"/>
</dbReference>
<evidence type="ECO:0000256" key="6">
    <source>
        <dbReference type="ARBA" id="ARBA00022968"/>
    </source>
</evidence>
<evidence type="ECO:0000256" key="2">
    <source>
        <dbReference type="ARBA" id="ARBA00008661"/>
    </source>
</evidence>
<dbReference type="AlphaFoldDB" id="V4B284"/>
<reference evidence="12 13" key="1">
    <citation type="journal article" date="2013" name="Nature">
        <title>Insights into bilaterian evolution from three spiralian genomes.</title>
        <authorList>
            <person name="Simakov O."/>
            <person name="Marletaz F."/>
            <person name="Cho S.J."/>
            <person name="Edsinger-Gonzales E."/>
            <person name="Havlak P."/>
            <person name="Hellsten U."/>
            <person name="Kuo D.H."/>
            <person name="Larsson T."/>
            <person name="Lv J."/>
            <person name="Arendt D."/>
            <person name="Savage R."/>
            <person name="Osoegawa K."/>
            <person name="de Jong P."/>
            <person name="Grimwood J."/>
            <person name="Chapman J.A."/>
            <person name="Shapiro H."/>
            <person name="Aerts A."/>
            <person name="Otillar R.P."/>
            <person name="Terry A.Y."/>
            <person name="Boore J.L."/>
            <person name="Grigoriev I.V."/>
            <person name="Lindberg D.R."/>
            <person name="Seaver E.C."/>
            <person name="Weisblat D.A."/>
            <person name="Putnam N.H."/>
            <person name="Rokhsar D.S."/>
        </authorList>
    </citation>
    <scope>NUCLEOTIDE SEQUENCE [LARGE SCALE GENOMIC DNA]</scope>
</reference>
<keyword evidence="3 10" id="KW-0328">Glycosyltransferase</keyword>
<keyword evidence="5" id="KW-0812">Transmembrane</keyword>
<evidence type="ECO:0000256" key="1">
    <source>
        <dbReference type="ARBA" id="ARBA00004323"/>
    </source>
</evidence>
<dbReference type="Gene3D" id="3.90.550.50">
    <property type="match status" value="1"/>
</dbReference>
<accession>V4B284</accession>
<evidence type="ECO:0000313" key="13">
    <source>
        <dbReference type="Proteomes" id="UP000030746"/>
    </source>
</evidence>
<sequence>KNPPLLTVLVLTIHAHVAYRDAIRQTWGSEASKVVFIVGLNKNESVNANLIKEAERTKDIVMFDFIDSYFNLTYKVLMGFKWIKEHCNNTKYVMKADEDTFVDINVIYKKLQSPLWNDKIIGPYFTNQLCQRKGKYKVLISSYPFHVYAPHVKGNMYLMPKDVAMKLLNVSYYMPYCNMEDAYI</sequence>
<evidence type="ECO:0000256" key="8">
    <source>
        <dbReference type="ARBA" id="ARBA00023034"/>
    </source>
</evidence>
<feature type="non-terminal residue" evidence="12">
    <location>
        <position position="184"/>
    </location>
</feature>
<proteinExistence type="inferred from homology"/>
<dbReference type="CTD" id="20251342"/>
<evidence type="ECO:0000256" key="3">
    <source>
        <dbReference type="ARBA" id="ARBA00022676"/>
    </source>
</evidence>
<feature type="signal peptide" evidence="11">
    <location>
        <begin position="1"/>
        <end position="20"/>
    </location>
</feature>
<organism evidence="12 13">
    <name type="scientific">Lottia gigantea</name>
    <name type="common">Giant owl limpet</name>
    <dbReference type="NCBI Taxonomy" id="225164"/>
    <lineage>
        <taxon>Eukaryota</taxon>
        <taxon>Metazoa</taxon>
        <taxon>Spiralia</taxon>
        <taxon>Lophotrochozoa</taxon>
        <taxon>Mollusca</taxon>
        <taxon>Gastropoda</taxon>
        <taxon>Patellogastropoda</taxon>
        <taxon>Lottioidea</taxon>
        <taxon>Lottiidae</taxon>
        <taxon>Lottia</taxon>
    </lineage>
</organism>
<dbReference type="Pfam" id="PF01762">
    <property type="entry name" value="Galactosyl_T"/>
    <property type="match status" value="1"/>
</dbReference>
<dbReference type="InterPro" id="IPR002659">
    <property type="entry name" value="Glyco_trans_31"/>
</dbReference>
<keyword evidence="9" id="KW-0472">Membrane</keyword>
<dbReference type="PANTHER" id="PTHR11214">
    <property type="entry name" value="BETA-1,3-N-ACETYLGLUCOSAMINYLTRANSFERASE"/>
    <property type="match status" value="1"/>
</dbReference>
<feature type="chain" id="PRO_5004717730" description="Hexosyltransferase" evidence="11">
    <location>
        <begin position="21"/>
        <end position="184"/>
    </location>
</feature>
<dbReference type="KEGG" id="lgi:LOTGIDRAFT_56332"/>
<keyword evidence="8 10" id="KW-0333">Golgi apparatus</keyword>
<dbReference type="Proteomes" id="UP000030746">
    <property type="component" value="Unassembled WGS sequence"/>
</dbReference>
<feature type="non-terminal residue" evidence="12">
    <location>
        <position position="1"/>
    </location>
</feature>
<evidence type="ECO:0000313" key="12">
    <source>
        <dbReference type="EMBL" id="ESO82389.1"/>
    </source>
</evidence>
<dbReference type="OMA" id="CREVEFV"/>
<comment type="similarity">
    <text evidence="2 10">Belongs to the glycosyltransferase 31 family.</text>
</comment>
<gene>
    <name evidence="12" type="ORF">LOTGIDRAFT_56332</name>
</gene>
<evidence type="ECO:0000256" key="11">
    <source>
        <dbReference type="SAM" id="SignalP"/>
    </source>
</evidence>
<evidence type="ECO:0000256" key="7">
    <source>
        <dbReference type="ARBA" id="ARBA00022989"/>
    </source>
</evidence>
<dbReference type="OrthoDB" id="2139606at2759"/>
<keyword evidence="4" id="KW-0808">Transferase</keyword>
<dbReference type="RefSeq" id="XP_009066867.1">
    <property type="nucleotide sequence ID" value="XM_009068619.1"/>
</dbReference>
<dbReference type="GO" id="GO:0006493">
    <property type="term" value="P:protein O-linked glycosylation"/>
    <property type="evidence" value="ECO:0007669"/>
    <property type="project" value="TreeGrafter"/>
</dbReference>
<dbReference type="GeneID" id="20251342"/>
<keyword evidence="7" id="KW-1133">Transmembrane helix</keyword>
<evidence type="ECO:0000256" key="9">
    <source>
        <dbReference type="ARBA" id="ARBA00023136"/>
    </source>
</evidence>
<protein>
    <recommendedName>
        <fullName evidence="10">Hexosyltransferase</fullName>
        <ecNumber evidence="10">2.4.1.-</ecNumber>
    </recommendedName>
</protein>
<evidence type="ECO:0000256" key="4">
    <source>
        <dbReference type="ARBA" id="ARBA00022679"/>
    </source>
</evidence>
<evidence type="ECO:0000256" key="10">
    <source>
        <dbReference type="RuleBase" id="RU363063"/>
    </source>
</evidence>
<dbReference type="STRING" id="225164.V4B284"/>
<dbReference type="EMBL" id="KB203918">
    <property type="protein sequence ID" value="ESO82389.1"/>
    <property type="molecule type" value="Genomic_DNA"/>
</dbReference>
<dbReference type="HOGENOM" id="CLU_036849_6_2_1"/>
<evidence type="ECO:0000256" key="5">
    <source>
        <dbReference type="ARBA" id="ARBA00022692"/>
    </source>
</evidence>
<comment type="subcellular location">
    <subcellularLocation>
        <location evidence="1 10">Golgi apparatus membrane</location>
        <topology evidence="1 10">Single-pass type II membrane protein</topology>
    </subcellularLocation>
</comment>
<dbReference type="GO" id="GO:0000139">
    <property type="term" value="C:Golgi membrane"/>
    <property type="evidence" value="ECO:0007669"/>
    <property type="project" value="UniProtKB-SubCell"/>
</dbReference>
<dbReference type="GO" id="GO:0016758">
    <property type="term" value="F:hexosyltransferase activity"/>
    <property type="evidence" value="ECO:0007669"/>
    <property type="project" value="InterPro"/>
</dbReference>
<name>V4B284_LOTGI</name>
<dbReference type="EC" id="2.4.1.-" evidence="10"/>
<keyword evidence="11" id="KW-0732">Signal</keyword>
<keyword evidence="6" id="KW-0735">Signal-anchor</keyword>